<reference evidence="2" key="1">
    <citation type="submission" date="2021-03" db="EMBL/GenBank/DDBJ databases">
        <title>Draft genome sequence of rust myrtle Austropuccinia psidii MF-1, a brazilian biotype.</title>
        <authorList>
            <person name="Quecine M.C."/>
            <person name="Pachon D.M.R."/>
            <person name="Bonatelli M.L."/>
            <person name="Correr F.H."/>
            <person name="Franceschini L.M."/>
            <person name="Leite T.F."/>
            <person name="Margarido G.R.A."/>
            <person name="Almeida C.A."/>
            <person name="Ferrarezi J.A."/>
            <person name="Labate C.A."/>
        </authorList>
    </citation>
    <scope>NUCLEOTIDE SEQUENCE</scope>
    <source>
        <strain evidence="2">MF-1</strain>
    </source>
</reference>
<dbReference type="Proteomes" id="UP000765509">
    <property type="component" value="Unassembled WGS sequence"/>
</dbReference>
<evidence type="ECO:0000313" key="2">
    <source>
        <dbReference type="EMBL" id="MBW0487902.1"/>
    </source>
</evidence>
<feature type="region of interest" description="Disordered" evidence="1">
    <location>
        <begin position="1"/>
        <end position="30"/>
    </location>
</feature>
<evidence type="ECO:0000313" key="3">
    <source>
        <dbReference type="Proteomes" id="UP000765509"/>
    </source>
</evidence>
<protein>
    <submittedName>
        <fullName evidence="2">Uncharacterized protein</fullName>
    </submittedName>
</protein>
<accession>A0A9Q3H1V3</accession>
<proteinExistence type="predicted"/>
<sequence>MQTEDHNDKDDESDSGKYTQESETSESDEINIINAQIANIYLIYEVLYVNSSLPQDGTSDTSLTNIQDAKLNRTKTSKGMGYTAGKSRISIVMVGNQEEK</sequence>
<gene>
    <name evidence="2" type="ORF">O181_027617</name>
</gene>
<evidence type="ECO:0000256" key="1">
    <source>
        <dbReference type="SAM" id="MobiDB-lite"/>
    </source>
</evidence>
<keyword evidence="3" id="KW-1185">Reference proteome</keyword>
<organism evidence="2 3">
    <name type="scientific">Austropuccinia psidii MF-1</name>
    <dbReference type="NCBI Taxonomy" id="1389203"/>
    <lineage>
        <taxon>Eukaryota</taxon>
        <taxon>Fungi</taxon>
        <taxon>Dikarya</taxon>
        <taxon>Basidiomycota</taxon>
        <taxon>Pucciniomycotina</taxon>
        <taxon>Pucciniomycetes</taxon>
        <taxon>Pucciniales</taxon>
        <taxon>Sphaerophragmiaceae</taxon>
        <taxon>Austropuccinia</taxon>
    </lineage>
</organism>
<dbReference type="AlphaFoldDB" id="A0A9Q3H1V3"/>
<dbReference type="EMBL" id="AVOT02009333">
    <property type="protein sequence ID" value="MBW0487902.1"/>
    <property type="molecule type" value="Genomic_DNA"/>
</dbReference>
<name>A0A9Q3H1V3_9BASI</name>
<comment type="caution">
    <text evidence="2">The sequence shown here is derived from an EMBL/GenBank/DDBJ whole genome shotgun (WGS) entry which is preliminary data.</text>
</comment>